<dbReference type="Pfam" id="PF04182">
    <property type="entry name" value="B-block_TFIIIC"/>
    <property type="match status" value="1"/>
</dbReference>
<name>A0A6A6UX36_9PLEO</name>
<dbReference type="GO" id="GO:0006384">
    <property type="term" value="P:transcription initiation at RNA polymerase III promoter"/>
    <property type="evidence" value="ECO:0007669"/>
    <property type="project" value="InterPro"/>
</dbReference>
<dbReference type="Proteomes" id="UP000799440">
    <property type="component" value="Unassembled WGS sequence"/>
</dbReference>
<feature type="compositionally biased region" description="Polar residues" evidence="6">
    <location>
        <begin position="744"/>
        <end position="762"/>
    </location>
</feature>
<evidence type="ECO:0000256" key="2">
    <source>
        <dbReference type="ARBA" id="ARBA00022553"/>
    </source>
</evidence>
<dbReference type="GO" id="GO:0000127">
    <property type="term" value="C:transcription factor TFIIIC complex"/>
    <property type="evidence" value="ECO:0007669"/>
    <property type="project" value="InterPro"/>
</dbReference>
<dbReference type="EMBL" id="MU006616">
    <property type="protein sequence ID" value="KAF2742044.1"/>
    <property type="molecule type" value="Genomic_DNA"/>
</dbReference>
<dbReference type="GO" id="GO:0003677">
    <property type="term" value="F:DNA binding"/>
    <property type="evidence" value="ECO:0007669"/>
    <property type="project" value="UniProtKB-KW"/>
</dbReference>
<evidence type="ECO:0000256" key="5">
    <source>
        <dbReference type="ARBA" id="ARBA00023242"/>
    </source>
</evidence>
<protein>
    <submittedName>
        <fullName evidence="9">Uncharacterized protein</fullName>
    </submittedName>
</protein>
<keyword evidence="2" id="KW-0597">Phosphoprotein</keyword>
<keyword evidence="3" id="KW-0238">DNA-binding</keyword>
<keyword evidence="4" id="KW-0804">Transcription</keyword>
<organism evidence="9 10">
    <name type="scientific">Sporormia fimetaria CBS 119925</name>
    <dbReference type="NCBI Taxonomy" id="1340428"/>
    <lineage>
        <taxon>Eukaryota</taxon>
        <taxon>Fungi</taxon>
        <taxon>Dikarya</taxon>
        <taxon>Ascomycota</taxon>
        <taxon>Pezizomycotina</taxon>
        <taxon>Dothideomycetes</taxon>
        <taxon>Pleosporomycetidae</taxon>
        <taxon>Pleosporales</taxon>
        <taxon>Sporormiaceae</taxon>
        <taxon>Sporormia</taxon>
    </lineage>
</organism>
<sequence length="1887" mass="211936">MQCCIRRSTAPKVRLSAQHSSRQPIFDKLTSSTTAPRICVSQDRTWQAVAGHGVDLKKVPEMQFVLLSIIAAHGPEGIHQPDLVKLSGQDKRSVPKRTDDLARAGYIEKNPVHIPGHSTTALVHRRYVGEGHFLRACDFQDVFRDRSVILSSMIGFLYKIMESNPVLPLRDLREKLGVTRQEWSTRGIRSAVRRLEATGMLERRRALRWGSRKNTTTVLKLMRPPNDDDLKGLFGRYKHSRGESPSVSREDSEEPDDLMQDLEQGLELVPEDDDEDERLENERVPPQWSPDRLLSNVIFETVERAGMGGTDTSKLRDLTMGKFWKRPSEALVSRLAEDWEESQPLHLRHLALIRDTTVTNEKKLLHFIYRSYTTYQEAVNARQAEWDVVYKGTGPHPGARPKLDQWGFPDHDPNEFHLDAGSSSLAECHAAVKPAHKKLKKWEDTLTGLGYRKKGRPRGVKDVAGATRLSDERSAETPAVSTTSDPSTTPAKRKQQLAVPLLSADQRRALGLPARGRLGLDIENQIREHRLKTGDPTSLPDTICREPGYRSRQKHVSLNPQPQEAPEASIETQDSQTSLVATKRKASDDEQPAADPKRLRVASEAHTPSSRGVGSVHVTPGVGTVTERKQHQSQRLPQDALEPRMPSRVSDPRVKAALDSFTQRSAPGLYLNPYATRPVPRGRPRKAFIAVVKSPRLQEFEWFRSTPSRTAPALTAIPQPRRAIRKPETSPASVVEPTTDERQTPQASSTSGLDPAIDNNNGDFVHDRTPPVPSSASPSKQCNGKLAQVLAADMSERPPSRTSWNPINTPQKRHSNMSEPPSVRPILSQIQQRIESHVNGLSSRTDFPSSQPTNLDVRTGTTDSMGSGSELGAVAESRAPLSASAKNNNNNFGRTPTLTRRGTARKGNVWRMRRTVILDILDRCDGVFPFNGEIVVPFFKIWDERVGKSMSRPDRTTISNMVNAMLEEPDSEIKKIAFRIPSVDRRSTVERYLVARQSIEPTDPIITDLQSNMAKVYPRKYYPSGIRHLAGPDMRKAVVPDAPFDPTITVEGDTPHASQKLQQRILAAAANRRRRADIRSSREQQTRETLLKQQKDSVDGGVRQRLESLGTLGGRSTKPHRAVHGIGKFIARRKNDTDGTAPDSEVTMDEEYEATVNESDMLRLILLQPCVHFHASSGTFSTHFGIHEAAQGCDGGRRGKKRKRVRFADGAVAHNKRLRLATTSRSRRSQKHMEQPTVLQRLSGLTGDPNEPVYVAPVKKRYRTAKPWKPLERQSTTRKAPQARTTVRPLDAAERFKKSFCTLAIASCMSGGDAIDWTIVAKVYASDHDFHLDKAKKLWSWMQVNMDGQTRLFIEGFQTSFLEAYEQGRVQSIEDPKTHDWGALVRWALKNCDYPDAPLPCNHVELQLFEVEESQYNAFSRTEWAQTANLAHKVRMKRLLEYSYALPLRSKPTGPPVDDALRARSWIRSNTATPQEVFDGKQAHDKLRTLGDDILERTINDLLAAKIIRQRKIKRLLPGRNYDFLASLARKYRRTLEMHVFTEAVEMKKRLDKAFIDPRSDRRYFVLSRTAKDGAVMALFSLLAEGQIKITPILPPINNDPQAPAPRLSVWGLMETGYKHRKIDRKRIFWEIRAEPTQYYTFGNPLRPCPATPAPGSYATWLPLADPPLPGKEDPRAPLPIWSSIDGQHVTWPWWYRLLNLVLQIVAFQPGASAAEVYEQCPSESTELFEVELVLKWLASVNAAEELEDGTWTVKAGFWAAFGDQLVDEGQDWFGEHVKRVKPSEVKQPERFQYNIRSARVSAMVGGEGGGEPCAETAFEVTDGGNGVDFLERMARNFDRLGAAVANLSDDDQHATDADRLMKQSEEDAQMAEDAAARNGSRLRMSK</sequence>
<comment type="subcellular location">
    <subcellularLocation>
        <location evidence="1">Nucleus</location>
    </subcellularLocation>
</comment>
<keyword evidence="5" id="KW-0539">Nucleus</keyword>
<dbReference type="GO" id="GO:0042791">
    <property type="term" value="P:5S class rRNA transcription by RNA polymerase III"/>
    <property type="evidence" value="ECO:0007669"/>
    <property type="project" value="TreeGrafter"/>
</dbReference>
<keyword evidence="10" id="KW-1185">Reference proteome</keyword>
<evidence type="ECO:0000256" key="3">
    <source>
        <dbReference type="ARBA" id="ARBA00023125"/>
    </source>
</evidence>
<feature type="domain" description="Transcription factor tau subunit sfc3/Tfc3 C-terminal" evidence="8">
    <location>
        <begin position="1296"/>
        <end position="1718"/>
    </location>
</feature>
<feature type="region of interest" description="Disordered" evidence="6">
    <location>
        <begin position="236"/>
        <end position="257"/>
    </location>
</feature>
<evidence type="ECO:0000256" key="6">
    <source>
        <dbReference type="SAM" id="MobiDB-lite"/>
    </source>
</evidence>
<gene>
    <name evidence="9" type="ORF">M011DRAFT_296951</name>
</gene>
<feature type="compositionally biased region" description="Polar residues" evidence="6">
    <location>
        <begin position="840"/>
        <end position="867"/>
    </location>
</feature>
<dbReference type="InterPro" id="IPR046488">
    <property type="entry name" value="Sfc3/Tfc3_C"/>
</dbReference>
<evidence type="ECO:0000256" key="1">
    <source>
        <dbReference type="ARBA" id="ARBA00004123"/>
    </source>
</evidence>
<dbReference type="PANTHER" id="PTHR15180">
    <property type="entry name" value="GENERAL TRANSCRIPTION FACTOR 3C POLYPEPTIDE 1"/>
    <property type="match status" value="1"/>
</dbReference>
<feature type="compositionally biased region" description="Polar residues" evidence="6">
    <location>
        <begin position="800"/>
        <end position="810"/>
    </location>
</feature>
<feature type="region of interest" description="Disordered" evidence="6">
    <location>
        <begin position="840"/>
        <end position="871"/>
    </location>
</feature>
<proteinExistence type="predicted"/>
<dbReference type="InterPro" id="IPR044210">
    <property type="entry name" value="Tfc3-like"/>
</dbReference>
<feature type="region of interest" description="Disordered" evidence="6">
    <location>
        <begin position="1071"/>
        <end position="1102"/>
    </location>
</feature>
<feature type="domain" description="B-block binding subunit of TFIIIC" evidence="7">
    <location>
        <begin position="61"/>
        <end position="128"/>
    </location>
</feature>
<feature type="region of interest" description="Disordered" evidence="6">
    <location>
        <begin position="529"/>
        <end position="649"/>
    </location>
</feature>
<dbReference type="InterPro" id="IPR007309">
    <property type="entry name" value="TFIIIC_Bblock-bd"/>
</dbReference>
<dbReference type="PANTHER" id="PTHR15180:SF1">
    <property type="entry name" value="GENERAL TRANSCRIPTION FACTOR 3C POLYPEPTIDE 1"/>
    <property type="match status" value="1"/>
</dbReference>
<accession>A0A6A6UX36</accession>
<feature type="compositionally biased region" description="Basic and acidic residues" evidence="6">
    <location>
        <begin position="1077"/>
        <end position="1102"/>
    </location>
</feature>
<feature type="compositionally biased region" description="Polar residues" evidence="6">
    <location>
        <begin position="479"/>
        <end position="490"/>
    </location>
</feature>
<evidence type="ECO:0000259" key="8">
    <source>
        <dbReference type="Pfam" id="PF20222"/>
    </source>
</evidence>
<dbReference type="Pfam" id="PF20222">
    <property type="entry name" value="DUF6581"/>
    <property type="match status" value="1"/>
</dbReference>
<evidence type="ECO:0000259" key="7">
    <source>
        <dbReference type="Pfam" id="PF04182"/>
    </source>
</evidence>
<feature type="compositionally biased region" description="Polar residues" evidence="6">
    <location>
        <begin position="570"/>
        <end position="580"/>
    </location>
</feature>
<dbReference type="GO" id="GO:0005634">
    <property type="term" value="C:nucleus"/>
    <property type="evidence" value="ECO:0007669"/>
    <property type="project" value="UniProtKB-SubCell"/>
</dbReference>
<evidence type="ECO:0000313" key="10">
    <source>
        <dbReference type="Proteomes" id="UP000799440"/>
    </source>
</evidence>
<dbReference type="OrthoDB" id="5403573at2759"/>
<feature type="region of interest" description="Disordered" evidence="6">
    <location>
        <begin position="451"/>
        <end position="496"/>
    </location>
</feature>
<evidence type="ECO:0000256" key="4">
    <source>
        <dbReference type="ARBA" id="ARBA00023163"/>
    </source>
</evidence>
<reference evidence="9" key="1">
    <citation type="journal article" date="2020" name="Stud. Mycol.">
        <title>101 Dothideomycetes genomes: a test case for predicting lifestyles and emergence of pathogens.</title>
        <authorList>
            <person name="Haridas S."/>
            <person name="Albert R."/>
            <person name="Binder M."/>
            <person name="Bloem J."/>
            <person name="Labutti K."/>
            <person name="Salamov A."/>
            <person name="Andreopoulos B."/>
            <person name="Baker S."/>
            <person name="Barry K."/>
            <person name="Bills G."/>
            <person name="Bluhm B."/>
            <person name="Cannon C."/>
            <person name="Castanera R."/>
            <person name="Culley D."/>
            <person name="Daum C."/>
            <person name="Ezra D."/>
            <person name="Gonzalez J."/>
            <person name="Henrissat B."/>
            <person name="Kuo A."/>
            <person name="Liang C."/>
            <person name="Lipzen A."/>
            <person name="Lutzoni F."/>
            <person name="Magnuson J."/>
            <person name="Mondo S."/>
            <person name="Nolan M."/>
            <person name="Ohm R."/>
            <person name="Pangilinan J."/>
            <person name="Park H.-J."/>
            <person name="Ramirez L."/>
            <person name="Alfaro M."/>
            <person name="Sun H."/>
            <person name="Tritt A."/>
            <person name="Yoshinaga Y."/>
            <person name="Zwiers L.-H."/>
            <person name="Turgeon B."/>
            <person name="Goodwin S."/>
            <person name="Spatafora J."/>
            <person name="Crous P."/>
            <person name="Grigoriev I."/>
        </authorList>
    </citation>
    <scope>NUCLEOTIDE SEQUENCE</scope>
    <source>
        <strain evidence="9">CBS 119925</strain>
    </source>
</reference>
<feature type="region of interest" description="Disordered" evidence="6">
    <location>
        <begin position="1865"/>
        <end position="1887"/>
    </location>
</feature>
<evidence type="ECO:0000313" key="9">
    <source>
        <dbReference type="EMBL" id="KAF2742044.1"/>
    </source>
</evidence>
<feature type="region of interest" description="Disordered" evidence="6">
    <location>
        <begin position="711"/>
        <end position="822"/>
    </location>
</feature>